<evidence type="ECO:0000313" key="4">
    <source>
        <dbReference type="Proteomes" id="UP001404845"/>
    </source>
</evidence>
<dbReference type="Pfam" id="PF13304">
    <property type="entry name" value="AAA_21"/>
    <property type="match status" value="1"/>
</dbReference>
<dbReference type="PANTHER" id="PTHR43581">
    <property type="entry name" value="ATP/GTP PHOSPHATASE"/>
    <property type="match status" value="1"/>
</dbReference>
<feature type="domain" description="AAA+ ATPase" evidence="2">
    <location>
        <begin position="39"/>
        <end position="381"/>
    </location>
</feature>
<organism evidence="3 4">
    <name type="scientific">Methylorubrum rhodesianum</name>
    <dbReference type="NCBI Taxonomy" id="29427"/>
    <lineage>
        <taxon>Bacteria</taxon>
        <taxon>Pseudomonadati</taxon>
        <taxon>Pseudomonadota</taxon>
        <taxon>Alphaproteobacteria</taxon>
        <taxon>Hyphomicrobiales</taxon>
        <taxon>Methylobacteriaceae</taxon>
        <taxon>Methylorubrum</taxon>
    </lineage>
</organism>
<dbReference type="InterPro" id="IPR003959">
    <property type="entry name" value="ATPase_AAA_core"/>
</dbReference>
<dbReference type="SUPFAM" id="SSF52540">
    <property type="entry name" value="P-loop containing nucleoside triphosphate hydrolases"/>
    <property type="match status" value="1"/>
</dbReference>
<proteinExistence type="predicted"/>
<dbReference type="Gene3D" id="3.40.50.300">
    <property type="entry name" value="P-loop containing nucleotide triphosphate hydrolases"/>
    <property type="match status" value="2"/>
</dbReference>
<reference evidence="3 4" key="1">
    <citation type="journal article" date="2023" name="PLoS ONE">
        <title>Complete genome assembly of Hawai'i environmental nontuberculous mycobacteria reveals unexpected co-isolation with methylobacteria.</title>
        <authorList>
            <person name="Hendrix J."/>
            <person name="Epperson L.E."/>
            <person name="Tong E.I."/>
            <person name="Chan Y.L."/>
            <person name="Hasan N.A."/>
            <person name="Dawrs S.N."/>
            <person name="Norton G.J."/>
            <person name="Virdi R."/>
            <person name="Crooks J.L."/>
            <person name="Chan E.D."/>
            <person name="Honda J.R."/>
            <person name="Strong M."/>
        </authorList>
    </citation>
    <scope>NUCLEOTIDE SEQUENCE [LARGE SCALE GENOMIC DNA]</scope>
    <source>
        <strain evidence="3 4">NJH_HI01</strain>
    </source>
</reference>
<keyword evidence="4" id="KW-1185">Reference proteome</keyword>
<evidence type="ECO:0000259" key="2">
    <source>
        <dbReference type="SMART" id="SM00382"/>
    </source>
</evidence>
<dbReference type="Proteomes" id="UP001404845">
    <property type="component" value="Unassembled WGS sequence"/>
</dbReference>
<name>A0ABU9ZFK1_9HYPH</name>
<feature type="region of interest" description="Disordered" evidence="1">
    <location>
        <begin position="68"/>
        <end position="94"/>
    </location>
</feature>
<evidence type="ECO:0000256" key="1">
    <source>
        <dbReference type="SAM" id="MobiDB-lite"/>
    </source>
</evidence>
<dbReference type="InterPro" id="IPR003593">
    <property type="entry name" value="AAA+_ATPase"/>
</dbReference>
<dbReference type="EMBL" id="JAQYXL010000001">
    <property type="protein sequence ID" value="MEN3230237.1"/>
    <property type="molecule type" value="Genomic_DNA"/>
</dbReference>
<sequence>MSDTVVVQDRLLFRSLSLENVRAFGSGQTLSLVDGKDRPSPWTLILGENGVGKTTVMQALARMRPIPAFSRDASPGDAGEDAGAPSWSEPELSRHENEEIYRFVRTGQGSVTTRIGASLQAASGHVFDIGVVCESKSDKLVSVDFKQAEHGLLAEGPLVIGYGAARHVGHGNSTVVAERDPTDPLFSEAIDLFDAEEILGIMHYAALSGGRKRDRTRLNTLKLAVADLIPDMAASDIEVRGPRVPGRPESEAGVHVRTPSGIIPLAGLSHGYQTVFAWTVDLAWRLFGAFPQSQNPLRERAVVLIDEIDLHLHPRWQRSLRRHLTSHFPGVQFVATTHSPITAQETLSAGGNVAVVRWEGDHAVILNNPLPPREWRFDQVLTSELFGFDSSRGPEAEALMNERLALLRKEKLTPRERRRLGELDAFTETLPTARTPDEQEFEDLMRRIAQHEKAGAAAR</sequence>
<gene>
    <name evidence="3" type="ORF">PUR21_21780</name>
</gene>
<dbReference type="PANTHER" id="PTHR43581:SF2">
    <property type="entry name" value="EXCINUCLEASE ATPASE SUBUNIT"/>
    <property type="match status" value="1"/>
</dbReference>
<dbReference type="CDD" id="cd00267">
    <property type="entry name" value="ABC_ATPase"/>
    <property type="match status" value="1"/>
</dbReference>
<dbReference type="InterPro" id="IPR038729">
    <property type="entry name" value="Rad50/SbcC_AAA"/>
</dbReference>
<dbReference type="Pfam" id="PF13476">
    <property type="entry name" value="AAA_23"/>
    <property type="match status" value="1"/>
</dbReference>
<comment type="caution">
    <text evidence="3">The sequence shown here is derived from an EMBL/GenBank/DDBJ whole genome shotgun (WGS) entry which is preliminary data.</text>
</comment>
<accession>A0ABU9ZFK1</accession>
<dbReference type="RefSeq" id="WP_345971653.1">
    <property type="nucleotide sequence ID" value="NZ_JAQYXL010000001.1"/>
</dbReference>
<evidence type="ECO:0000313" key="3">
    <source>
        <dbReference type="EMBL" id="MEN3230237.1"/>
    </source>
</evidence>
<dbReference type="InterPro" id="IPR027417">
    <property type="entry name" value="P-loop_NTPase"/>
</dbReference>
<dbReference type="InterPro" id="IPR051396">
    <property type="entry name" value="Bact_Antivir_Def_Nuclease"/>
</dbReference>
<dbReference type="SMART" id="SM00382">
    <property type="entry name" value="AAA"/>
    <property type="match status" value="1"/>
</dbReference>
<protein>
    <submittedName>
        <fullName evidence="3">AAA family ATPase</fullName>
    </submittedName>
</protein>